<reference evidence="1" key="1">
    <citation type="submission" date="2023-10" db="EMBL/GenBank/DDBJ databases">
        <authorList>
            <person name="Chen Y."/>
            <person name="Shah S."/>
            <person name="Dougan E. K."/>
            <person name="Thang M."/>
            <person name="Chan C."/>
        </authorList>
    </citation>
    <scope>NUCLEOTIDE SEQUENCE [LARGE SCALE GENOMIC DNA]</scope>
</reference>
<feature type="non-terminal residue" evidence="1">
    <location>
        <position position="1"/>
    </location>
</feature>
<evidence type="ECO:0000313" key="2">
    <source>
        <dbReference type="Proteomes" id="UP001189429"/>
    </source>
</evidence>
<evidence type="ECO:0000313" key="1">
    <source>
        <dbReference type="EMBL" id="CAK0874773.1"/>
    </source>
</evidence>
<accession>A0ABN9VQW3</accession>
<protein>
    <submittedName>
        <fullName evidence="1">Uncharacterized protein</fullName>
    </submittedName>
</protein>
<name>A0ABN9VQW3_9DINO</name>
<dbReference type="EMBL" id="CAUYUJ010017432">
    <property type="protein sequence ID" value="CAK0874773.1"/>
    <property type="molecule type" value="Genomic_DNA"/>
</dbReference>
<comment type="caution">
    <text evidence="1">The sequence shown here is derived from an EMBL/GenBank/DDBJ whole genome shotgun (WGS) entry which is preliminary data.</text>
</comment>
<proteinExistence type="predicted"/>
<organism evidence="1 2">
    <name type="scientific">Prorocentrum cordatum</name>
    <dbReference type="NCBI Taxonomy" id="2364126"/>
    <lineage>
        <taxon>Eukaryota</taxon>
        <taxon>Sar</taxon>
        <taxon>Alveolata</taxon>
        <taxon>Dinophyceae</taxon>
        <taxon>Prorocentrales</taxon>
        <taxon>Prorocentraceae</taxon>
        <taxon>Prorocentrum</taxon>
    </lineage>
</organism>
<keyword evidence="2" id="KW-1185">Reference proteome</keyword>
<dbReference type="Proteomes" id="UP001189429">
    <property type="component" value="Unassembled WGS sequence"/>
</dbReference>
<sequence length="107" mass="11210">DAPSEFAAWAKDAWADLAGLDVFPRAMNIRGRNAAGLCVLASSEEAFRAAQAAWNGGGGREMGAPARVSYAAVVQGCLSEDTVERLRSDGFDVRTVRSSLRACATGC</sequence>
<gene>
    <name evidence="1" type="ORF">PCOR1329_LOCUS59581</name>
</gene>